<dbReference type="InterPro" id="IPR045687">
    <property type="entry name" value="PIGG/GPI7_C"/>
</dbReference>
<evidence type="ECO:0000256" key="9">
    <source>
        <dbReference type="ARBA" id="ARBA00022989"/>
    </source>
</evidence>
<evidence type="ECO:0000256" key="11">
    <source>
        <dbReference type="ARBA" id="ARBA00023180"/>
    </source>
</evidence>
<dbReference type="InterPro" id="IPR002591">
    <property type="entry name" value="Phosphodiest/P_Trfase"/>
</dbReference>
<gene>
    <name evidence="16" type="ORF">N7476_000754</name>
</gene>
<evidence type="ECO:0000256" key="7">
    <source>
        <dbReference type="ARBA" id="ARBA00022692"/>
    </source>
</evidence>
<comment type="subcellular location">
    <subcellularLocation>
        <location evidence="1 12">Endoplasmic reticulum membrane</location>
        <topology evidence="1 12">Multi-pass membrane protein</topology>
    </subcellularLocation>
</comment>
<reference evidence="16" key="1">
    <citation type="submission" date="2022-12" db="EMBL/GenBank/DDBJ databases">
        <authorList>
            <person name="Petersen C."/>
        </authorList>
    </citation>
    <scope>NUCLEOTIDE SEQUENCE</scope>
    <source>
        <strain evidence="16">IBT 21472</strain>
    </source>
</reference>
<evidence type="ECO:0000256" key="1">
    <source>
        <dbReference type="ARBA" id="ARBA00004477"/>
    </source>
</evidence>
<dbReference type="OrthoDB" id="272139at2759"/>
<feature type="transmembrane region" description="Helical" evidence="12">
    <location>
        <begin position="847"/>
        <end position="866"/>
    </location>
</feature>
<keyword evidence="5 12" id="KW-0337">GPI-anchor biosynthesis</keyword>
<feature type="transmembrane region" description="Helical" evidence="12">
    <location>
        <begin position="918"/>
        <end position="940"/>
    </location>
</feature>
<keyword evidence="17" id="KW-1185">Reference proteome</keyword>
<dbReference type="InterPro" id="IPR017850">
    <property type="entry name" value="Alkaline_phosphatase_core_sf"/>
</dbReference>
<dbReference type="SUPFAM" id="SSF53649">
    <property type="entry name" value="Alkaline phosphatase-like"/>
    <property type="match status" value="1"/>
</dbReference>
<feature type="domain" description="GPI ethanolamine phosphate transferase 2 C-terminal" evidence="15">
    <location>
        <begin position="557"/>
        <end position="971"/>
    </location>
</feature>
<evidence type="ECO:0000256" key="8">
    <source>
        <dbReference type="ARBA" id="ARBA00022824"/>
    </source>
</evidence>
<feature type="transmembrane region" description="Helical" evidence="12">
    <location>
        <begin position="878"/>
        <end position="898"/>
    </location>
</feature>
<feature type="transmembrane region" description="Helical" evidence="12">
    <location>
        <begin position="720"/>
        <end position="743"/>
    </location>
</feature>
<dbReference type="CDD" id="cd16024">
    <property type="entry name" value="GPI_EPT_2"/>
    <property type="match status" value="1"/>
</dbReference>
<evidence type="ECO:0000256" key="10">
    <source>
        <dbReference type="ARBA" id="ARBA00023136"/>
    </source>
</evidence>
<dbReference type="Pfam" id="PF01663">
    <property type="entry name" value="Phosphodiest"/>
    <property type="match status" value="1"/>
</dbReference>
<dbReference type="AlphaFoldDB" id="A0A9W9QC47"/>
<sequence length="977" mass="107444">MAKSIRASVSKRNRANLRKKIAGPAVDARTERLAAKLQELASQPKPQAPVKSEMELGAGKTADQTQGDDKATATGEEMDVDTKLKSQKKPARVQKGNRKPRNSIVFQSRFKTKKGPKRNFYQRPRSASPARVEVAGSIMAILQCGWATLFANLLLPVGILFFSSGFFPYKPLLPGLATFNDVERNAASPVFDKVIFMVVDALRSLIRAGAALPFTAHASSPTVTMPRLKAMTTGSVPSFLDVILNIAESDTTSNLAYQDTWLAQLKTRGDRLVMYGDDTWLKLFPGMFDRADGTTSFFVSDFVEVDHNVTRHVPHELAQSDWSAMIMHYLGLDHIGHKSGPRSPFMASKHQEMDAVVNEIYTAMQHEAHLQSTLLVLCGDHGMNDAGNHGGSSAGETSPALLFISPKLQALGTQSESPVEPLGDMQYYQTVEQADITPTLAGLLGMPIPLNSLGVFIPEFLDMWDSETQRLQILERNAQQLLNTIRTTFSNSAFDDDSLASGCASSADSGIEGAQCAWAQVQQLRSSNIAADKEFSTIGPALMRFSRTAQDVMSSTASNYDVSRLYLGLMVTGIAVLLVSRTVFYECARSAHTGVFLAFMIIGYGCMMFASSYVEEEQQFWYWIWTGWMFYLHVRFESSQPSSSGNTQSLLARFPALATLGLAISQRIIRRWHQTGQKFAAEPDIARTFFPGHPAIFWGLLILTYVDAGRHLFESLPFAILPRASALMITALAFMFKVNFVAADSPELLVNSFISRAMEIWPYNFSLVWQARLVFGGLACYVLLAFVIRKQSGVAQTPKALFHESLNLFLMMQSRATNIPLFLAFRVQAKILSAMSLEGMEVTVTTLILQYMTFFAFGGSNAISSVDLSSAYNGIGSYNVVLVGILTFVSNWAGPIWWASMSNLLHPQQIPGVHSPAALSTFHIAATLVSVMAACTALRAHLFIWTVFSPKYLYTIAWATGNHVAINLLGSIGLSYL</sequence>
<dbReference type="Gene3D" id="3.40.720.10">
    <property type="entry name" value="Alkaline Phosphatase, subunit A"/>
    <property type="match status" value="1"/>
</dbReference>
<feature type="transmembrane region" description="Helical" evidence="12">
    <location>
        <begin position="149"/>
        <end position="169"/>
    </location>
</feature>
<evidence type="ECO:0000259" key="14">
    <source>
        <dbReference type="Pfam" id="PF10338"/>
    </source>
</evidence>
<organism evidence="16 17">
    <name type="scientific">Penicillium atrosanguineum</name>
    <dbReference type="NCBI Taxonomy" id="1132637"/>
    <lineage>
        <taxon>Eukaryota</taxon>
        <taxon>Fungi</taxon>
        <taxon>Dikarya</taxon>
        <taxon>Ascomycota</taxon>
        <taxon>Pezizomycotina</taxon>
        <taxon>Eurotiomycetes</taxon>
        <taxon>Eurotiomycetidae</taxon>
        <taxon>Eurotiales</taxon>
        <taxon>Aspergillaceae</taxon>
        <taxon>Penicillium</taxon>
    </lineage>
</organism>
<feature type="region of interest" description="Disordered" evidence="13">
    <location>
        <begin position="1"/>
        <end position="103"/>
    </location>
</feature>
<feature type="compositionally biased region" description="Basic residues" evidence="13">
    <location>
        <begin position="85"/>
        <end position="101"/>
    </location>
</feature>
<keyword evidence="9 12" id="KW-1133">Transmembrane helix</keyword>
<feature type="transmembrane region" description="Helical" evidence="12">
    <location>
        <begin position="565"/>
        <end position="584"/>
    </location>
</feature>
<evidence type="ECO:0000256" key="5">
    <source>
        <dbReference type="ARBA" id="ARBA00022502"/>
    </source>
</evidence>
<reference evidence="16" key="2">
    <citation type="journal article" date="2023" name="IMA Fungus">
        <title>Comparative genomic study of the Penicillium genus elucidates a diverse pangenome and 15 lateral gene transfer events.</title>
        <authorList>
            <person name="Petersen C."/>
            <person name="Sorensen T."/>
            <person name="Nielsen M.R."/>
            <person name="Sondergaard T.E."/>
            <person name="Sorensen J.L."/>
            <person name="Fitzpatrick D.A."/>
            <person name="Frisvad J.C."/>
            <person name="Nielsen K.L."/>
        </authorList>
    </citation>
    <scope>NUCLEOTIDE SEQUENCE</scope>
    <source>
        <strain evidence="16">IBT 21472</strain>
    </source>
</reference>
<feature type="transmembrane region" description="Helical" evidence="12">
    <location>
        <begin position="596"/>
        <end position="614"/>
    </location>
</feature>
<evidence type="ECO:0000256" key="13">
    <source>
        <dbReference type="SAM" id="MobiDB-lite"/>
    </source>
</evidence>
<evidence type="ECO:0000256" key="4">
    <source>
        <dbReference type="ARBA" id="ARBA00020830"/>
    </source>
</evidence>
<dbReference type="GO" id="GO:0006506">
    <property type="term" value="P:GPI anchor biosynthetic process"/>
    <property type="evidence" value="ECO:0007669"/>
    <property type="project" value="UniProtKB-KW"/>
</dbReference>
<dbReference type="InterPro" id="IPR037674">
    <property type="entry name" value="PIG-G_N"/>
</dbReference>
<dbReference type="InterPro" id="IPR039527">
    <property type="entry name" value="PIGG/GPI7"/>
</dbReference>
<comment type="pathway">
    <text evidence="2 12">Glycolipid biosynthesis; glycosylphosphatidylinositol-anchor biosynthesis.</text>
</comment>
<dbReference type="GO" id="GO:0051267">
    <property type="term" value="F:CP2 mannose-ethanolamine phosphotransferase activity"/>
    <property type="evidence" value="ECO:0007669"/>
    <property type="project" value="TreeGrafter"/>
</dbReference>
<dbReference type="PANTHER" id="PTHR23072:SF0">
    <property type="entry name" value="GPI ETHANOLAMINE PHOSPHATE TRANSFERASE 2"/>
    <property type="match status" value="1"/>
</dbReference>
<comment type="similarity">
    <text evidence="3 12">Belongs to the PIGG/PIGN/PIGO family. PIGG subfamily.</text>
</comment>
<feature type="transmembrane region" description="Helical" evidence="12">
    <location>
        <begin position="763"/>
        <end position="788"/>
    </location>
</feature>
<dbReference type="PANTHER" id="PTHR23072">
    <property type="entry name" value="PHOSPHATIDYLINOSITOL GLYCAN-RELATED"/>
    <property type="match status" value="1"/>
</dbReference>
<accession>A0A9W9QC47</accession>
<dbReference type="Proteomes" id="UP001147746">
    <property type="component" value="Unassembled WGS sequence"/>
</dbReference>
<evidence type="ECO:0000313" key="17">
    <source>
        <dbReference type="Proteomes" id="UP001147746"/>
    </source>
</evidence>
<name>A0A9W9QC47_9EURO</name>
<keyword evidence="10 12" id="KW-0472">Membrane</keyword>
<keyword evidence="6 12" id="KW-0808">Transferase</keyword>
<feature type="compositionally biased region" description="Basic residues" evidence="13">
    <location>
        <begin position="9"/>
        <end position="21"/>
    </location>
</feature>
<comment type="caution">
    <text evidence="16">The sequence shown here is derived from an EMBL/GenBank/DDBJ whole genome shotgun (WGS) entry which is preliminary data.</text>
</comment>
<dbReference type="Pfam" id="PF10338">
    <property type="entry name" value="YBL028C_N"/>
    <property type="match status" value="1"/>
</dbReference>
<keyword evidence="8 12" id="KW-0256">Endoplasmic reticulum</keyword>
<keyword evidence="11" id="KW-0325">Glycoprotein</keyword>
<dbReference type="Pfam" id="PF19316">
    <property type="entry name" value="PIGO_PIGG"/>
    <property type="match status" value="1"/>
</dbReference>
<feature type="transmembrane region" description="Helical" evidence="12">
    <location>
        <begin position="689"/>
        <end position="708"/>
    </location>
</feature>
<evidence type="ECO:0000256" key="3">
    <source>
        <dbReference type="ARBA" id="ARBA00005315"/>
    </source>
</evidence>
<evidence type="ECO:0000313" key="16">
    <source>
        <dbReference type="EMBL" id="KAJ5330971.1"/>
    </source>
</evidence>
<evidence type="ECO:0000259" key="15">
    <source>
        <dbReference type="Pfam" id="PF19316"/>
    </source>
</evidence>
<feature type="transmembrane region" description="Helical" evidence="12">
    <location>
        <begin position="952"/>
        <end position="976"/>
    </location>
</feature>
<feature type="domain" description="DUF2423" evidence="14">
    <location>
        <begin position="1"/>
        <end position="44"/>
    </location>
</feature>
<protein>
    <recommendedName>
        <fullName evidence="4 12">GPI ethanolamine phosphate transferase 2</fullName>
    </recommendedName>
</protein>
<evidence type="ECO:0000256" key="2">
    <source>
        <dbReference type="ARBA" id="ARBA00004687"/>
    </source>
</evidence>
<keyword evidence="7 12" id="KW-0812">Transmembrane</keyword>
<comment type="function">
    <text evidence="12">Ethanolamine phosphate transferase involved in glycosylphosphatidylinositol-anchor biosynthesis. Transfers ethanolamine phosphate to the GPI second mannose.</text>
</comment>
<proteinExistence type="inferred from homology"/>
<evidence type="ECO:0000256" key="6">
    <source>
        <dbReference type="ARBA" id="ARBA00022679"/>
    </source>
</evidence>
<feature type="transmembrane region" description="Helical" evidence="12">
    <location>
        <begin position="650"/>
        <end position="669"/>
    </location>
</feature>
<dbReference type="GO" id="GO:0005789">
    <property type="term" value="C:endoplasmic reticulum membrane"/>
    <property type="evidence" value="ECO:0007669"/>
    <property type="project" value="UniProtKB-SubCell"/>
</dbReference>
<evidence type="ECO:0000256" key="12">
    <source>
        <dbReference type="RuleBase" id="RU367106"/>
    </source>
</evidence>
<dbReference type="InterPro" id="IPR019434">
    <property type="entry name" value="DUF2423"/>
</dbReference>
<dbReference type="EMBL" id="JAPZBO010000001">
    <property type="protein sequence ID" value="KAJ5330971.1"/>
    <property type="molecule type" value="Genomic_DNA"/>
</dbReference>